<reference evidence="2" key="1">
    <citation type="journal article" date="2019" name="Int. J. Syst. Evol. Microbiol.">
        <title>The Global Catalogue of Microorganisms (GCM) 10K type strain sequencing project: providing services to taxonomists for standard genome sequencing and annotation.</title>
        <authorList>
            <consortium name="The Broad Institute Genomics Platform"/>
            <consortium name="The Broad Institute Genome Sequencing Center for Infectious Disease"/>
            <person name="Wu L."/>
            <person name="Ma J."/>
        </authorList>
    </citation>
    <scope>NUCLEOTIDE SEQUENCE [LARGE SCALE GENOMIC DNA]</scope>
    <source>
        <strain evidence="2">GH52</strain>
    </source>
</reference>
<keyword evidence="2" id="KW-1185">Reference proteome</keyword>
<name>A0ABW4YHI7_9BACL</name>
<dbReference type="InterPro" id="IPR017853">
    <property type="entry name" value="GH"/>
</dbReference>
<sequence>MDHTDIVFYENAAGQDFDATFAGPGASCNILTETWFWRKADSTMELKSVDWALQKVEEANHHNVTFLLNAAPNQLGLIDENIVKQFKAVGERYNKPAKLEEVPENWLHRLK</sequence>
<evidence type="ECO:0000313" key="2">
    <source>
        <dbReference type="Proteomes" id="UP001597362"/>
    </source>
</evidence>
<accession>A0ABW4YHI7</accession>
<evidence type="ECO:0000313" key="1">
    <source>
        <dbReference type="EMBL" id="MFD2115143.1"/>
    </source>
</evidence>
<dbReference type="Gene3D" id="3.20.20.80">
    <property type="entry name" value="Glycosidases"/>
    <property type="match status" value="1"/>
</dbReference>
<dbReference type="Proteomes" id="UP001597362">
    <property type="component" value="Unassembled WGS sequence"/>
</dbReference>
<organism evidence="1 2">
    <name type="scientific">Paenibacillus yanchengensis</name>
    <dbReference type="NCBI Taxonomy" id="2035833"/>
    <lineage>
        <taxon>Bacteria</taxon>
        <taxon>Bacillati</taxon>
        <taxon>Bacillota</taxon>
        <taxon>Bacilli</taxon>
        <taxon>Bacillales</taxon>
        <taxon>Paenibacillaceae</taxon>
        <taxon>Paenibacillus</taxon>
    </lineage>
</organism>
<dbReference type="SUPFAM" id="SSF51445">
    <property type="entry name" value="(Trans)glycosidases"/>
    <property type="match status" value="1"/>
</dbReference>
<proteinExistence type="predicted"/>
<comment type="caution">
    <text evidence="1">The sequence shown here is derived from an EMBL/GenBank/DDBJ whole genome shotgun (WGS) entry which is preliminary data.</text>
</comment>
<gene>
    <name evidence="1" type="ORF">ACFSJH_05260</name>
</gene>
<dbReference type="RefSeq" id="WP_377770168.1">
    <property type="nucleotide sequence ID" value="NZ_JBHUHO010000013.1"/>
</dbReference>
<protein>
    <submittedName>
        <fullName evidence="1">Uncharacterized protein</fullName>
    </submittedName>
</protein>
<dbReference type="EMBL" id="JBHUHO010000013">
    <property type="protein sequence ID" value="MFD2115143.1"/>
    <property type="molecule type" value="Genomic_DNA"/>
</dbReference>